<protein>
    <submittedName>
        <fullName evidence="3">SPW repeat protein</fullName>
    </submittedName>
</protein>
<evidence type="ECO:0000256" key="1">
    <source>
        <dbReference type="SAM" id="Phobius"/>
    </source>
</evidence>
<feature type="transmembrane region" description="Helical" evidence="1">
    <location>
        <begin position="38"/>
        <end position="55"/>
    </location>
</feature>
<evidence type="ECO:0000313" key="4">
    <source>
        <dbReference type="Proteomes" id="UP000622890"/>
    </source>
</evidence>
<organism evidence="3 4">
    <name type="scientific">Noviherbaspirillum pedocola</name>
    <dbReference type="NCBI Taxonomy" id="2801341"/>
    <lineage>
        <taxon>Bacteria</taxon>
        <taxon>Pseudomonadati</taxon>
        <taxon>Pseudomonadota</taxon>
        <taxon>Betaproteobacteria</taxon>
        <taxon>Burkholderiales</taxon>
        <taxon>Oxalobacteraceae</taxon>
        <taxon>Noviherbaspirillum</taxon>
    </lineage>
</organism>
<dbReference type="InterPro" id="IPR005530">
    <property type="entry name" value="SPW"/>
</dbReference>
<accession>A0A934T1L4</accession>
<dbReference type="AlphaFoldDB" id="A0A934T1L4"/>
<evidence type="ECO:0000313" key="3">
    <source>
        <dbReference type="EMBL" id="MBK4739146.1"/>
    </source>
</evidence>
<keyword evidence="1" id="KW-0812">Transmembrane</keyword>
<comment type="caution">
    <text evidence="3">The sequence shown here is derived from an EMBL/GenBank/DDBJ whole genome shotgun (WGS) entry which is preliminary data.</text>
</comment>
<feature type="transmembrane region" description="Helical" evidence="1">
    <location>
        <begin position="62"/>
        <end position="81"/>
    </location>
</feature>
<name>A0A934T1L4_9BURK</name>
<keyword evidence="1" id="KW-0472">Membrane</keyword>
<dbReference type="Pfam" id="PF03779">
    <property type="entry name" value="SPW"/>
    <property type="match status" value="1"/>
</dbReference>
<evidence type="ECO:0000259" key="2">
    <source>
        <dbReference type="Pfam" id="PF03779"/>
    </source>
</evidence>
<dbReference type="EMBL" id="JAEPBG010000040">
    <property type="protein sequence ID" value="MBK4739146.1"/>
    <property type="molecule type" value="Genomic_DNA"/>
</dbReference>
<keyword evidence="1" id="KW-1133">Transmembrane helix</keyword>
<sequence>MKSKRWQDSVNLVLAVWLFLSPWLLGYGSELPKAARNAWLLGAAVTIVAVATMYAPRVWEEIVNFVLGAWGVVSPWILGFSDSRVTMLNMVVASIIIAALALWAVMRDHDFGHRLHRGGSAS</sequence>
<feature type="domain" description="SPW repeat-containing integral membrane" evidence="2">
    <location>
        <begin position="6"/>
        <end position="102"/>
    </location>
</feature>
<dbReference type="Proteomes" id="UP000622890">
    <property type="component" value="Unassembled WGS sequence"/>
</dbReference>
<proteinExistence type="predicted"/>
<reference evidence="3" key="1">
    <citation type="submission" date="2021-01" db="EMBL/GenBank/DDBJ databases">
        <title>Genome sequence of strain Noviherbaspirillum sp. DKR-6.</title>
        <authorList>
            <person name="Chaudhary D.K."/>
        </authorList>
    </citation>
    <scope>NUCLEOTIDE SEQUENCE</scope>
    <source>
        <strain evidence="3">DKR-6</strain>
    </source>
</reference>
<gene>
    <name evidence="3" type="ORF">JJB74_31495</name>
</gene>
<dbReference type="RefSeq" id="WP_200598513.1">
    <property type="nucleotide sequence ID" value="NZ_JAEPBG010000040.1"/>
</dbReference>
<keyword evidence="4" id="KW-1185">Reference proteome</keyword>
<feature type="transmembrane region" description="Helical" evidence="1">
    <location>
        <begin position="87"/>
        <end position="106"/>
    </location>
</feature>